<keyword evidence="4" id="KW-1185">Reference proteome</keyword>
<feature type="transmembrane region" description="Helical" evidence="1">
    <location>
        <begin position="45"/>
        <end position="61"/>
    </location>
</feature>
<feature type="transmembrane region" description="Helical" evidence="1">
    <location>
        <begin position="189"/>
        <end position="212"/>
    </location>
</feature>
<keyword evidence="3" id="KW-0645">Protease</keyword>
<organism evidence="3 4">
    <name type="scientific">Pseudonocardia acidicola</name>
    <dbReference type="NCBI Taxonomy" id="2724939"/>
    <lineage>
        <taxon>Bacteria</taxon>
        <taxon>Bacillati</taxon>
        <taxon>Actinomycetota</taxon>
        <taxon>Actinomycetes</taxon>
        <taxon>Pseudonocardiales</taxon>
        <taxon>Pseudonocardiaceae</taxon>
        <taxon>Pseudonocardia</taxon>
    </lineage>
</organism>
<reference evidence="3 4" key="1">
    <citation type="submission" date="2020-04" db="EMBL/GenBank/DDBJ databases">
        <authorList>
            <person name="Klaysubun C."/>
            <person name="Duangmal K."/>
            <person name="Lipun K."/>
        </authorList>
    </citation>
    <scope>NUCLEOTIDE SEQUENCE [LARGE SCALE GENOMIC DNA]</scope>
    <source>
        <strain evidence="3 4">K10HN5</strain>
    </source>
</reference>
<feature type="transmembrane region" description="Helical" evidence="1">
    <location>
        <begin position="148"/>
        <end position="169"/>
    </location>
</feature>
<dbReference type="InterPro" id="IPR015837">
    <property type="entry name" value="UCP026622_CAAX_protease"/>
</dbReference>
<keyword evidence="3" id="KW-0378">Hydrolase</keyword>
<dbReference type="GO" id="GO:0008237">
    <property type="term" value="F:metallopeptidase activity"/>
    <property type="evidence" value="ECO:0007669"/>
    <property type="project" value="UniProtKB-KW"/>
</dbReference>
<evidence type="ECO:0000313" key="3">
    <source>
        <dbReference type="EMBL" id="NMI00216.1"/>
    </source>
</evidence>
<sequence>MTTLEAGPGLPVRAGRTVRRRLGLFSAITIMAASNVVSNRVWPEAYIPWNLAVAAILLVLARRCGVTWGDLGLGSARLRRALLHGGLAAAAVGLIYLVAVTLPATRPAFLDARAAGPLSSVLFAALVRIPLGTVVLEETAFRGVLPALVGGGWWRGTLVSSALFGLWHVLPSMGMSSANAAVGEYVGGWGTVAQVALAVLGTFAAGVLLCAWRRWGGHLVTPMLAHLATNSLGVLVAWWMITP</sequence>
<keyword evidence="1" id="KW-0472">Membrane</keyword>
<gene>
    <name evidence="3" type="ORF">HF526_23320</name>
</gene>
<feature type="transmembrane region" description="Helical" evidence="1">
    <location>
        <begin position="81"/>
        <end position="102"/>
    </location>
</feature>
<feature type="transmembrane region" description="Helical" evidence="1">
    <location>
        <begin position="114"/>
        <end position="136"/>
    </location>
</feature>
<dbReference type="Pfam" id="PF02517">
    <property type="entry name" value="Rce1-like"/>
    <property type="match status" value="1"/>
</dbReference>
<feature type="transmembrane region" description="Helical" evidence="1">
    <location>
        <begin position="22"/>
        <end position="39"/>
    </location>
</feature>
<comment type="caution">
    <text evidence="3">The sequence shown here is derived from an EMBL/GenBank/DDBJ whole genome shotgun (WGS) entry which is preliminary data.</text>
</comment>
<dbReference type="RefSeq" id="WP_169383692.1">
    <property type="nucleotide sequence ID" value="NZ_JAAXLA010000051.1"/>
</dbReference>
<keyword evidence="1" id="KW-0812">Transmembrane</keyword>
<accession>A0ABX1SGM4</accession>
<keyword evidence="1" id="KW-1133">Transmembrane helix</keyword>
<keyword evidence="3" id="KW-0482">Metalloprotease</keyword>
<evidence type="ECO:0000256" key="1">
    <source>
        <dbReference type="SAM" id="Phobius"/>
    </source>
</evidence>
<dbReference type="EMBL" id="JAAXLA010000051">
    <property type="protein sequence ID" value="NMI00216.1"/>
    <property type="molecule type" value="Genomic_DNA"/>
</dbReference>
<proteinExistence type="predicted"/>
<feature type="transmembrane region" description="Helical" evidence="1">
    <location>
        <begin position="224"/>
        <end position="241"/>
    </location>
</feature>
<evidence type="ECO:0000313" key="4">
    <source>
        <dbReference type="Proteomes" id="UP000820669"/>
    </source>
</evidence>
<dbReference type="PIRSF" id="PIRSF026622">
    <property type="entry name" value="Proteas_026622"/>
    <property type="match status" value="1"/>
</dbReference>
<feature type="domain" description="CAAX prenyl protease 2/Lysostaphin resistance protein A-like" evidence="2">
    <location>
        <begin position="122"/>
        <end position="231"/>
    </location>
</feature>
<protein>
    <submittedName>
        <fullName evidence="3">CPBP family intramembrane metalloprotease</fullName>
    </submittedName>
</protein>
<dbReference type="InterPro" id="IPR003675">
    <property type="entry name" value="Rce1/LyrA-like_dom"/>
</dbReference>
<dbReference type="Proteomes" id="UP000820669">
    <property type="component" value="Unassembled WGS sequence"/>
</dbReference>
<name>A0ABX1SGM4_9PSEU</name>
<evidence type="ECO:0000259" key="2">
    <source>
        <dbReference type="Pfam" id="PF02517"/>
    </source>
</evidence>